<organism evidence="2">
    <name type="scientific">Populus trichocarpa</name>
    <name type="common">Western balsam poplar</name>
    <name type="synonym">Populus balsamifera subsp. trichocarpa</name>
    <dbReference type="NCBI Taxonomy" id="3694"/>
    <lineage>
        <taxon>Eukaryota</taxon>
        <taxon>Viridiplantae</taxon>
        <taxon>Streptophyta</taxon>
        <taxon>Embryophyta</taxon>
        <taxon>Tracheophyta</taxon>
        <taxon>Spermatophyta</taxon>
        <taxon>Magnoliopsida</taxon>
        <taxon>eudicotyledons</taxon>
        <taxon>Gunneridae</taxon>
        <taxon>Pentapetalae</taxon>
        <taxon>rosids</taxon>
        <taxon>fabids</taxon>
        <taxon>Malpighiales</taxon>
        <taxon>Salicaceae</taxon>
        <taxon>Saliceae</taxon>
        <taxon>Populus</taxon>
    </lineage>
</organism>
<evidence type="ECO:0000313" key="2">
    <source>
        <dbReference type="EMBL" id="ABK94957.1"/>
    </source>
</evidence>
<feature type="chain" id="PRO_5002741690" evidence="1">
    <location>
        <begin position="23"/>
        <end position="45"/>
    </location>
</feature>
<feature type="signal peptide" evidence="1">
    <location>
        <begin position="1"/>
        <end position="22"/>
    </location>
</feature>
<dbReference type="AlphaFoldDB" id="A9PF04"/>
<reference evidence="2" key="1">
    <citation type="journal article" date="2008" name="BMC Genomics">
        <title>Analysis of 4,664 high-quality sequence-finished poplar full-length cDNA clones and their utility for the discovery of genes responding to insect feeding.</title>
        <authorList>
            <person name="Ralph S.G."/>
            <person name="Chun H.J."/>
            <person name="Cooper D."/>
            <person name="Kirkpatrick R."/>
            <person name="Kolosova N."/>
            <person name="Gunter L."/>
            <person name="Tuskan G.A."/>
            <person name="Douglas C.J."/>
            <person name="Holt R.A."/>
            <person name="Jones S.J."/>
            <person name="Marra M.A."/>
            <person name="Bohlmann J."/>
        </authorList>
    </citation>
    <scope>NUCLEOTIDE SEQUENCE</scope>
    <source>
        <tissue evidence="2">Young and mature leaves</tissue>
    </source>
</reference>
<evidence type="ECO:0000256" key="1">
    <source>
        <dbReference type="SAM" id="SignalP"/>
    </source>
</evidence>
<name>A9PF04_POPTR</name>
<dbReference type="EMBL" id="EF146917">
    <property type="protein sequence ID" value="ABK94957.1"/>
    <property type="molecule type" value="mRNA"/>
</dbReference>
<keyword evidence="1" id="KW-0732">Signal</keyword>
<protein>
    <submittedName>
        <fullName evidence="2">Uncharacterized protein</fullName>
    </submittedName>
</protein>
<accession>A9PF04</accession>
<sequence length="45" mass="5188">MDNSYLCLYLLGIISLFPCLVPLPPSTKRCDRFRCNGRMITCYIS</sequence>
<proteinExistence type="evidence at transcript level"/>